<reference evidence="1 2" key="1">
    <citation type="submission" date="2020-02" db="EMBL/GenBank/DDBJ databases">
        <title>Paraburkholderia simonii sp. nov. and Paraburkholderia youngii sp. nov. Brazilian and Mexican Mimosa-associated rhizobia.</title>
        <authorList>
            <person name="Mavima L."/>
            <person name="Beukes C.W."/>
            <person name="Chan W.Y."/>
            <person name="Palmer M."/>
            <person name="De Meyer S.E."/>
            <person name="James E.K."/>
            <person name="Venter S.N."/>
            <person name="Steenkamp E.T."/>
        </authorList>
    </citation>
    <scope>NUCLEOTIDE SEQUENCE [LARGE SCALE GENOMIC DNA]</scope>
    <source>
        <strain evidence="1 2">JPY169</strain>
    </source>
</reference>
<dbReference type="Proteomes" id="UP000594380">
    <property type="component" value="Unassembled WGS sequence"/>
</dbReference>
<protein>
    <submittedName>
        <fullName evidence="1">Uncharacterized protein</fullName>
    </submittedName>
</protein>
<gene>
    <name evidence="1" type="ORF">G5S42_33080</name>
</gene>
<dbReference type="GeneID" id="301105190"/>
<sequence>MAGSLKPAPLTKNEPDHALQFARPWKNTADKQIETRSAYRDCLSDD</sequence>
<dbReference type="EMBL" id="JAALDK010000002">
    <property type="protein sequence ID" value="NUY04428.1"/>
    <property type="molecule type" value="Genomic_DNA"/>
</dbReference>
<accession>A0A7Y6N0S8</accession>
<name>A0A7Y6N0S8_9BURK</name>
<dbReference type="AlphaFoldDB" id="A0A7Y6N0S8"/>
<comment type="caution">
    <text evidence="1">The sequence shown here is derived from an EMBL/GenBank/DDBJ whole genome shotgun (WGS) entry which is preliminary data.</text>
</comment>
<proteinExistence type="predicted"/>
<dbReference type="RefSeq" id="WP_176110976.1">
    <property type="nucleotide sequence ID" value="NZ_JAALDK010000002.1"/>
</dbReference>
<evidence type="ECO:0000313" key="2">
    <source>
        <dbReference type="Proteomes" id="UP000594380"/>
    </source>
</evidence>
<evidence type="ECO:0000313" key="1">
    <source>
        <dbReference type="EMBL" id="NUY04428.1"/>
    </source>
</evidence>
<organism evidence="1 2">
    <name type="scientific">Paraburkholderia youngii</name>
    <dbReference type="NCBI Taxonomy" id="2782701"/>
    <lineage>
        <taxon>Bacteria</taxon>
        <taxon>Pseudomonadati</taxon>
        <taxon>Pseudomonadota</taxon>
        <taxon>Betaproteobacteria</taxon>
        <taxon>Burkholderiales</taxon>
        <taxon>Burkholderiaceae</taxon>
        <taxon>Paraburkholderia</taxon>
    </lineage>
</organism>